<evidence type="ECO:0000256" key="1">
    <source>
        <dbReference type="ARBA" id="ARBA00004613"/>
    </source>
</evidence>
<comment type="similarity">
    <text evidence="2">Belongs to the nematode transthyretin-like family.</text>
</comment>
<organism evidence="6 7">
    <name type="scientific">Pristionchus pacificus</name>
    <name type="common">Parasitic nematode worm</name>
    <dbReference type="NCBI Taxonomy" id="54126"/>
    <lineage>
        <taxon>Eukaryota</taxon>
        <taxon>Metazoa</taxon>
        <taxon>Ecdysozoa</taxon>
        <taxon>Nematoda</taxon>
        <taxon>Chromadorea</taxon>
        <taxon>Rhabditida</taxon>
        <taxon>Rhabditina</taxon>
        <taxon>Diplogasteromorpha</taxon>
        <taxon>Diplogasteroidea</taxon>
        <taxon>Neodiplogasteridae</taxon>
        <taxon>Pristionchus</taxon>
    </lineage>
</organism>
<dbReference type="PANTHER" id="PTHR21700:SF3">
    <property type="entry name" value="TRANSTHYRETIN-LIKE PROTEIN 5"/>
    <property type="match status" value="1"/>
</dbReference>
<keyword evidence="4 5" id="KW-0732">Signal</keyword>
<dbReference type="InterPro" id="IPR001534">
    <property type="entry name" value="Transthyretin-like"/>
</dbReference>
<comment type="subcellular location">
    <subcellularLocation>
        <location evidence="1">Secreted</location>
    </subcellularLocation>
</comment>
<dbReference type="Pfam" id="PF01060">
    <property type="entry name" value="TTR-52"/>
    <property type="match status" value="5"/>
</dbReference>
<sequence length="1104" mass="123362">MLALLKQMIPTMITSLAGVLLLVGGATAAVQSIGARGQLLCGNSTIDNTEVKLWATHTWPRPDSLLATVKTDAQGRFNISGTESSIFTLTPEVRLYHRCNNKGVLSIPNLCQRKVTYKIPDSYITKTGTVQKWYEMGSMNMEAKQKGEGGHCVDNPIRSIGGRKSRAFAGMPLESAFLPRVTIILIITLLFLLTTEISNEIFLSLTSGSGNSVWRASVCERESMRFTSFRDGNQTSYGESFSCDLIQYLDDWKISNDFSYDLNPIQASNVVFVTYSSSNHFAEARQGIRSWRDAFKNKIVFYDLGLKEDEMDELRSVCNLEVRKFAFDRYPDFVSNLTGYHFKAIIMAEMFSEFDHYWIVDTSVRFFNLTWNLNKFYTNVTSGVVEPFALRKPAILSIFAATHPSMYKYLPIGESASRDLVQLAAGLTFIARSELSREAVKWNALCALTAECMAPPGAKGLCVYGADRYNTYAKCHRYDQSSINIVMTSLLKRDGWKDRDRLRDNSMENFTHVKRKHAQDQAMNMILLLSLITHSGPPPPYSNYDKYQYAPRRVQKTVGAQGVLLCGDEPLVGTNVALVAVATEYTPEEVFATATTDAEGHFEAFGSAWAAPGFKSVVKFAHSCKKSKLLDSRRCLLAVSIPIPDEFVSRASNIDRWFHHRHVQHKTMGVRGILTCGGRPMPGANVTMGTVRNWPNLNRVFASVNSDAKGYFELFGTARGIHRLKPIVKVTHSCNFSGNITNAAACERAVTYPVPEEYIAKSTTKIGKWYHLETTDMAISTKWDGARLILLCSSLVSGATQSIGVRGQLMCGDQPLANADVKLWLLHTFPRPDTNLKTVKTDAQGRFQVSGTDSSIFTIDPAVRFYHRCNNRGMFNIPNLCQRESTYNIPKSYIAKSGSVDRWYEMGTLNMEAKQRGEQTHCVSNPIRAIGNFATFDYCLHCPEMLLLVVFFGLICSTAVSAAIQSIGVKGELMCGDQPLANADVNLWLLRTFPRPDTNLATVKTDAQGRFHVSGTDSSIFTIDPAVRFYHRCNNKGIFKIPESCQRESTYGIPKSYIAKSGKVKVMGKGKVDRWYEMGVMNMEDKQRGEQIHCTSNSTRAIRK</sequence>
<dbReference type="EnsemblMetazoa" id="PPA30752.1">
    <property type="protein sequence ID" value="PPA30752.1"/>
    <property type="gene ID" value="WBGene00203618"/>
</dbReference>
<evidence type="ECO:0000313" key="6">
    <source>
        <dbReference type="EnsemblMetazoa" id="PPA30752.1"/>
    </source>
</evidence>
<evidence type="ECO:0000256" key="4">
    <source>
        <dbReference type="ARBA" id="ARBA00022729"/>
    </source>
</evidence>
<evidence type="ECO:0000256" key="3">
    <source>
        <dbReference type="ARBA" id="ARBA00022525"/>
    </source>
</evidence>
<evidence type="ECO:0008006" key="8">
    <source>
        <dbReference type="Google" id="ProtNLM"/>
    </source>
</evidence>
<keyword evidence="3" id="KW-0964">Secreted</keyword>
<dbReference type="Pfam" id="PF07801">
    <property type="entry name" value="DUF1647"/>
    <property type="match status" value="1"/>
</dbReference>
<evidence type="ECO:0000256" key="5">
    <source>
        <dbReference type="SAM" id="SignalP"/>
    </source>
</evidence>
<dbReference type="InterPro" id="IPR038479">
    <property type="entry name" value="Transthyretin-like_sf"/>
</dbReference>
<dbReference type="AlphaFoldDB" id="A0A8R1UIF8"/>
<reference evidence="7" key="1">
    <citation type="journal article" date="2008" name="Nat. Genet.">
        <title>The Pristionchus pacificus genome provides a unique perspective on nematode lifestyle and parasitism.</title>
        <authorList>
            <person name="Dieterich C."/>
            <person name="Clifton S.W."/>
            <person name="Schuster L.N."/>
            <person name="Chinwalla A."/>
            <person name="Delehaunty K."/>
            <person name="Dinkelacker I."/>
            <person name="Fulton L."/>
            <person name="Fulton R."/>
            <person name="Godfrey J."/>
            <person name="Minx P."/>
            <person name="Mitreva M."/>
            <person name="Roeseler W."/>
            <person name="Tian H."/>
            <person name="Witte H."/>
            <person name="Yang S.P."/>
            <person name="Wilson R.K."/>
            <person name="Sommer R.J."/>
        </authorList>
    </citation>
    <scope>NUCLEOTIDE SEQUENCE [LARGE SCALE GENOMIC DNA]</scope>
    <source>
        <strain evidence="7">PS312</strain>
    </source>
</reference>
<dbReference type="InterPro" id="IPR012444">
    <property type="entry name" value="DUF1647"/>
</dbReference>
<protein>
    <recommendedName>
        <fullName evidence="8">Transthyretin-like family protein</fullName>
    </recommendedName>
</protein>
<dbReference type="GO" id="GO:0009986">
    <property type="term" value="C:cell surface"/>
    <property type="evidence" value="ECO:0007669"/>
    <property type="project" value="InterPro"/>
</dbReference>
<reference evidence="6" key="2">
    <citation type="submission" date="2022-06" db="UniProtKB">
        <authorList>
            <consortium name="EnsemblMetazoa"/>
        </authorList>
    </citation>
    <scope>IDENTIFICATION</scope>
    <source>
        <strain evidence="6">PS312</strain>
    </source>
</reference>
<dbReference type="Proteomes" id="UP000005239">
    <property type="component" value="Unassembled WGS sequence"/>
</dbReference>
<keyword evidence="7" id="KW-1185">Reference proteome</keyword>
<feature type="chain" id="PRO_5035712568" description="Transthyretin-like family protein" evidence="5">
    <location>
        <begin position="29"/>
        <end position="1104"/>
    </location>
</feature>
<gene>
    <name evidence="6" type="primary">WBGene00203618</name>
</gene>
<evidence type="ECO:0000313" key="7">
    <source>
        <dbReference type="Proteomes" id="UP000005239"/>
    </source>
</evidence>
<name>A0A8R1UIF8_PRIPA</name>
<evidence type="ECO:0000256" key="2">
    <source>
        <dbReference type="ARBA" id="ARBA00010112"/>
    </source>
</evidence>
<accession>A0A8R1UIF8</accession>
<proteinExistence type="inferred from homology"/>
<feature type="signal peptide" evidence="5">
    <location>
        <begin position="1"/>
        <end position="28"/>
    </location>
</feature>
<dbReference type="Gene3D" id="2.60.40.3330">
    <property type="match status" value="5"/>
</dbReference>
<dbReference type="PANTHER" id="PTHR21700">
    <property type="entry name" value="TRANSTHYRETIN-LIKE FAMILY PROTEIN-RELATED"/>
    <property type="match status" value="1"/>
</dbReference>
<dbReference type="GO" id="GO:0005576">
    <property type="term" value="C:extracellular region"/>
    <property type="evidence" value="ECO:0007669"/>
    <property type="project" value="UniProtKB-SubCell"/>
</dbReference>